<accession>A0ABQ8UM50</accession>
<feature type="compositionally biased region" description="Low complexity" evidence="1">
    <location>
        <begin position="197"/>
        <end position="216"/>
    </location>
</feature>
<sequence>MTFHRDNSSRSFLIIPDTETENFAQAIETNNPKDLELMIRSSAERRISNPEMSTQMQGKQAESEYTRLTVKSFVLPGIKYEVGDVVIYLSSLSAATASSSTLASGCLIDISATQNDPTMLLQTIFSTEVIAPPHFEPIGTSPFSGPGAVTPSPSSAAPQPPQPPTAKPPPPSPALLLAVNYANFFRHRFRQRPGGPPATSAQPTPAAAAATSTHPATQPPTPLPPQQPVPPPVPQLLAPPPPAQPMAGPGGYAPMGYPLQRMAQVPGGGMVMIDQRYPGMAFQPAQAPPPPGQVALQGMMPGMQGTLPQNLAGGGR</sequence>
<evidence type="ECO:0000256" key="1">
    <source>
        <dbReference type="SAM" id="MobiDB-lite"/>
    </source>
</evidence>
<proteinExistence type="predicted"/>
<gene>
    <name evidence="2" type="ORF">PAPYR_5774</name>
</gene>
<protein>
    <submittedName>
        <fullName evidence="2">Uncharacterized protein</fullName>
    </submittedName>
</protein>
<feature type="compositionally biased region" description="Pro residues" evidence="1">
    <location>
        <begin position="217"/>
        <end position="244"/>
    </location>
</feature>
<evidence type="ECO:0000313" key="2">
    <source>
        <dbReference type="EMBL" id="KAJ4458570.1"/>
    </source>
</evidence>
<name>A0ABQ8UM50_9EUKA</name>
<evidence type="ECO:0000313" key="3">
    <source>
        <dbReference type="Proteomes" id="UP001141327"/>
    </source>
</evidence>
<feature type="region of interest" description="Disordered" evidence="1">
    <location>
        <begin position="136"/>
        <end position="173"/>
    </location>
</feature>
<organism evidence="2 3">
    <name type="scientific">Paratrimastix pyriformis</name>
    <dbReference type="NCBI Taxonomy" id="342808"/>
    <lineage>
        <taxon>Eukaryota</taxon>
        <taxon>Metamonada</taxon>
        <taxon>Preaxostyla</taxon>
        <taxon>Paratrimastigidae</taxon>
        <taxon>Paratrimastix</taxon>
    </lineage>
</organism>
<dbReference type="Proteomes" id="UP001141327">
    <property type="component" value="Unassembled WGS sequence"/>
</dbReference>
<keyword evidence="3" id="KW-1185">Reference proteome</keyword>
<reference evidence="2" key="1">
    <citation type="journal article" date="2022" name="bioRxiv">
        <title>Genomics of Preaxostyla Flagellates Illuminates Evolutionary Transitions and the Path Towards Mitochondrial Loss.</title>
        <authorList>
            <person name="Novak L.V.F."/>
            <person name="Treitli S.C."/>
            <person name="Pyrih J."/>
            <person name="Halakuc P."/>
            <person name="Pipaliya S.V."/>
            <person name="Vacek V."/>
            <person name="Brzon O."/>
            <person name="Soukal P."/>
            <person name="Eme L."/>
            <person name="Dacks J.B."/>
            <person name="Karnkowska A."/>
            <person name="Elias M."/>
            <person name="Hampl V."/>
        </authorList>
    </citation>
    <scope>NUCLEOTIDE SEQUENCE</scope>
    <source>
        <strain evidence="2">RCP-MX</strain>
    </source>
</reference>
<feature type="compositionally biased region" description="Pro residues" evidence="1">
    <location>
        <begin position="158"/>
        <end position="173"/>
    </location>
</feature>
<comment type="caution">
    <text evidence="2">The sequence shown here is derived from an EMBL/GenBank/DDBJ whole genome shotgun (WGS) entry which is preliminary data.</text>
</comment>
<feature type="compositionally biased region" description="Low complexity" evidence="1">
    <location>
        <begin position="144"/>
        <end position="157"/>
    </location>
</feature>
<dbReference type="EMBL" id="JAPMOS010000028">
    <property type="protein sequence ID" value="KAJ4458570.1"/>
    <property type="molecule type" value="Genomic_DNA"/>
</dbReference>
<feature type="region of interest" description="Disordered" evidence="1">
    <location>
        <begin position="189"/>
        <end position="249"/>
    </location>
</feature>